<feature type="region of interest" description="Disordered" evidence="6">
    <location>
        <begin position="491"/>
        <end position="519"/>
    </location>
</feature>
<gene>
    <name evidence="8" type="ORF">WICMUC_005199</name>
</gene>
<evidence type="ECO:0000256" key="3">
    <source>
        <dbReference type="ARBA" id="ARBA00022490"/>
    </source>
</evidence>
<dbReference type="GO" id="GO:0000390">
    <property type="term" value="P:spliceosomal complex disassembly"/>
    <property type="evidence" value="ECO:0007669"/>
    <property type="project" value="TreeGrafter"/>
</dbReference>
<reference evidence="8" key="2">
    <citation type="submission" date="2021-01" db="EMBL/GenBank/DDBJ databases">
        <authorList>
            <person name="Schikora-Tamarit M.A."/>
        </authorList>
    </citation>
    <scope>NUCLEOTIDE SEQUENCE</scope>
    <source>
        <strain evidence="8">CBS6341</strain>
    </source>
</reference>
<keyword evidence="9" id="KW-1185">Reference proteome</keyword>
<dbReference type="InterPro" id="IPR018253">
    <property type="entry name" value="DnaJ_domain_CS"/>
</dbReference>
<dbReference type="SMART" id="SM00271">
    <property type="entry name" value="DnaJ"/>
    <property type="match status" value="1"/>
</dbReference>
<name>A0A9P8PAP7_9ASCO</name>
<dbReference type="EMBL" id="JAEUBF010001377">
    <property type="protein sequence ID" value="KAH3667799.1"/>
    <property type="molecule type" value="Genomic_DNA"/>
</dbReference>
<reference evidence="8" key="1">
    <citation type="journal article" date="2021" name="Open Biol.">
        <title>Shared evolutionary footprints suggest mitochondrial oxidative damage underlies multiple complex I losses in fungi.</title>
        <authorList>
            <person name="Schikora-Tamarit M.A."/>
            <person name="Marcet-Houben M."/>
            <person name="Nosek J."/>
            <person name="Gabaldon T."/>
        </authorList>
    </citation>
    <scope>NUCLEOTIDE SEQUENCE</scope>
    <source>
        <strain evidence="8">CBS6341</strain>
    </source>
</reference>
<evidence type="ECO:0000256" key="4">
    <source>
        <dbReference type="ARBA" id="ARBA00023186"/>
    </source>
</evidence>
<dbReference type="PANTHER" id="PTHR44313">
    <property type="entry name" value="DNAJ HOMOLOG SUBFAMILY C MEMBER 17"/>
    <property type="match status" value="1"/>
</dbReference>
<feature type="region of interest" description="Disordered" evidence="6">
    <location>
        <begin position="166"/>
        <end position="287"/>
    </location>
</feature>
<feature type="region of interest" description="Disordered" evidence="6">
    <location>
        <begin position="579"/>
        <end position="618"/>
    </location>
</feature>
<dbReference type="CDD" id="cd06257">
    <property type="entry name" value="DnaJ"/>
    <property type="match status" value="1"/>
</dbReference>
<evidence type="ECO:0000256" key="5">
    <source>
        <dbReference type="ARBA" id="ARBA00023242"/>
    </source>
</evidence>
<evidence type="ECO:0000256" key="6">
    <source>
        <dbReference type="SAM" id="MobiDB-lite"/>
    </source>
</evidence>
<feature type="compositionally biased region" description="Low complexity" evidence="6">
    <location>
        <begin position="491"/>
        <end position="502"/>
    </location>
</feature>
<dbReference type="InterPro" id="IPR052094">
    <property type="entry name" value="Pre-mRNA-splicing_ERAD"/>
</dbReference>
<dbReference type="GO" id="GO:0005737">
    <property type="term" value="C:cytoplasm"/>
    <property type="evidence" value="ECO:0007669"/>
    <property type="project" value="UniProtKB-SubCell"/>
</dbReference>
<keyword evidence="4" id="KW-0143">Chaperone</keyword>
<dbReference type="PANTHER" id="PTHR44313:SF1">
    <property type="entry name" value="DNAJ HOMOLOG SUBFAMILY C MEMBER 17"/>
    <property type="match status" value="1"/>
</dbReference>
<dbReference type="SUPFAM" id="SSF46565">
    <property type="entry name" value="Chaperone J-domain"/>
    <property type="match status" value="1"/>
</dbReference>
<feature type="compositionally biased region" description="Acidic residues" evidence="6">
    <location>
        <begin position="395"/>
        <end position="405"/>
    </location>
</feature>
<feature type="compositionally biased region" description="Polar residues" evidence="6">
    <location>
        <begin position="592"/>
        <end position="616"/>
    </location>
</feature>
<dbReference type="InterPro" id="IPR036869">
    <property type="entry name" value="J_dom_sf"/>
</dbReference>
<dbReference type="AlphaFoldDB" id="A0A9P8PAP7"/>
<feature type="region of interest" description="Disordered" evidence="6">
    <location>
        <begin position="306"/>
        <end position="328"/>
    </location>
</feature>
<evidence type="ECO:0000256" key="1">
    <source>
        <dbReference type="ARBA" id="ARBA00004123"/>
    </source>
</evidence>
<evidence type="ECO:0000313" key="8">
    <source>
        <dbReference type="EMBL" id="KAH3667799.1"/>
    </source>
</evidence>
<comment type="caution">
    <text evidence="8">The sequence shown here is derived from an EMBL/GenBank/DDBJ whole genome shotgun (WGS) entry which is preliminary data.</text>
</comment>
<sequence length="675" mass="77380">MSEYDKNDFYSILEILVDDHIRNVSSSLIKKSYRKLALQYHPDKGNIAGDIIFKRISNAYEILIDFSKKNDYDMWYLKYFKRGTVSEKILEKEKAKKLGIQHNEQNRINKEARQKEEEEKERIRKEKREEEQREHQRRRAREREKVRIAEEKRQQKLKEIAKREQEVLERRRQEERKKIEKRIFEEKAKESEAARLRKQMRKERIRIWKENQRLGKLGNPSSKESPHLKEGLNKESINSNQNEDIKTSNQQKSTPKQSSNPLSTEKPSPKANTSPTKGQTKTKYYKEEHLSKADLLKKIKDLEKASAEIHEQRESLETESESFRKQADGLKKSAEQALKRFMKQYEESLKRADKKLEKSLQLIDEADLRHADLLEKLDEYDELKEVYTAQYGEIPLDDEVDGNEENGDRYEIENSEGQDPLLNSPKQSFTTSPSPSFYGENNSPASNSKKFDEKTWSPFGFGSNFKGFDVPQADIPSSTRFSFTSKPPASAFNFSSAPNSSFQKFTEAEPKNKSTPIGSFSFNPKVESFQQSNVKFSESHATSNFGSSNAFNFKQSSSNGSRQTFSEFAEDHNISAEGSFESVGKNPEESFGTKTRTEGFSGTFFNQNDWSSSRGSASIDGINATTNRGINTEFSGSTGFAKFGSIPSAPAPASSPFSFSFGFSENAGRNSRARL</sequence>
<feature type="domain" description="J" evidence="7">
    <location>
        <begin position="8"/>
        <end position="76"/>
    </location>
</feature>
<organism evidence="8 9">
    <name type="scientific">Wickerhamomyces mucosus</name>
    <dbReference type="NCBI Taxonomy" id="1378264"/>
    <lineage>
        <taxon>Eukaryota</taxon>
        <taxon>Fungi</taxon>
        <taxon>Dikarya</taxon>
        <taxon>Ascomycota</taxon>
        <taxon>Saccharomycotina</taxon>
        <taxon>Saccharomycetes</taxon>
        <taxon>Phaffomycetales</taxon>
        <taxon>Wickerhamomycetaceae</taxon>
        <taxon>Wickerhamomyces</taxon>
    </lineage>
</organism>
<feature type="compositionally biased region" description="Basic and acidic residues" evidence="6">
    <location>
        <begin position="166"/>
        <end position="195"/>
    </location>
</feature>
<feature type="region of interest" description="Disordered" evidence="6">
    <location>
        <begin position="101"/>
        <end position="144"/>
    </location>
</feature>
<proteinExistence type="predicted"/>
<evidence type="ECO:0000256" key="2">
    <source>
        <dbReference type="ARBA" id="ARBA00004496"/>
    </source>
</evidence>
<dbReference type="PROSITE" id="PS50076">
    <property type="entry name" value="DNAJ_2"/>
    <property type="match status" value="1"/>
</dbReference>
<dbReference type="PROSITE" id="PS00636">
    <property type="entry name" value="DNAJ_1"/>
    <property type="match status" value="1"/>
</dbReference>
<dbReference type="InterPro" id="IPR001623">
    <property type="entry name" value="DnaJ_domain"/>
</dbReference>
<feature type="compositionally biased region" description="Polar residues" evidence="6">
    <location>
        <begin position="235"/>
        <end position="282"/>
    </location>
</feature>
<dbReference type="Gene3D" id="1.10.287.110">
    <property type="entry name" value="DnaJ domain"/>
    <property type="match status" value="1"/>
</dbReference>
<dbReference type="Pfam" id="PF00226">
    <property type="entry name" value="DnaJ"/>
    <property type="match status" value="1"/>
</dbReference>
<evidence type="ECO:0000259" key="7">
    <source>
        <dbReference type="PROSITE" id="PS50076"/>
    </source>
</evidence>
<evidence type="ECO:0000313" key="9">
    <source>
        <dbReference type="Proteomes" id="UP000769528"/>
    </source>
</evidence>
<protein>
    <recommendedName>
        <fullName evidence="7">J domain-containing protein</fullName>
    </recommendedName>
</protein>
<comment type="subcellular location">
    <subcellularLocation>
        <location evidence="2">Cytoplasm</location>
    </subcellularLocation>
    <subcellularLocation>
        <location evidence="1">Nucleus</location>
    </subcellularLocation>
</comment>
<dbReference type="OrthoDB" id="436519at2759"/>
<keyword evidence="5" id="KW-0539">Nucleus</keyword>
<feature type="compositionally biased region" description="Basic and acidic residues" evidence="6">
    <location>
        <begin position="224"/>
        <end position="233"/>
    </location>
</feature>
<dbReference type="Proteomes" id="UP000769528">
    <property type="component" value="Unassembled WGS sequence"/>
</dbReference>
<feature type="region of interest" description="Disordered" evidence="6">
    <location>
        <begin position="391"/>
        <end position="451"/>
    </location>
</feature>
<accession>A0A9P8PAP7</accession>
<keyword evidence="3" id="KW-0963">Cytoplasm</keyword>
<dbReference type="GO" id="GO:0005681">
    <property type="term" value="C:spliceosomal complex"/>
    <property type="evidence" value="ECO:0007669"/>
    <property type="project" value="TreeGrafter"/>
</dbReference>
<feature type="compositionally biased region" description="Polar residues" evidence="6">
    <location>
        <begin position="424"/>
        <end position="448"/>
    </location>
</feature>
<feature type="compositionally biased region" description="Basic and acidic residues" evidence="6">
    <location>
        <begin position="104"/>
        <end position="134"/>
    </location>
</feature>